<reference evidence="2" key="1">
    <citation type="submission" date="2021-04" db="EMBL/GenBank/DDBJ databases">
        <authorList>
            <person name="Zhang D.-C."/>
        </authorList>
    </citation>
    <scope>NUCLEOTIDE SEQUENCE</scope>
    <source>
        <strain evidence="2">CGMCC 1.15697</strain>
    </source>
</reference>
<gene>
    <name evidence="2" type="ORF">KAJ83_14465</name>
</gene>
<dbReference type="AlphaFoldDB" id="A0A8J7S1M6"/>
<organism evidence="2 3">
    <name type="scientific">Marivibrio halodurans</name>
    <dbReference type="NCBI Taxonomy" id="2039722"/>
    <lineage>
        <taxon>Bacteria</taxon>
        <taxon>Pseudomonadati</taxon>
        <taxon>Pseudomonadota</taxon>
        <taxon>Alphaproteobacteria</taxon>
        <taxon>Rhodospirillales</taxon>
        <taxon>Rhodospirillaceae</taxon>
        <taxon>Marivibrio</taxon>
    </lineage>
</organism>
<dbReference type="EMBL" id="JAGMWN010000006">
    <property type="protein sequence ID" value="MBP5858220.1"/>
    <property type="molecule type" value="Genomic_DNA"/>
</dbReference>
<dbReference type="InterPro" id="IPR022025">
    <property type="entry name" value="Amidoligase_2"/>
</dbReference>
<name>A0A8J7S1M6_9PROT</name>
<evidence type="ECO:0000256" key="1">
    <source>
        <dbReference type="SAM" id="MobiDB-lite"/>
    </source>
</evidence>
<evidence type="ECO:0000313" key="2">
    <source>
        <dbReference type="EMBL" id="MBP5858220.1"/>
    </source>
</evidence>
<keyword evidence="3" id="KW-1185">Reference proteome</keyword>
<dbReference type="Proteomes" id="UP000672602">
    <property type="component" value="Unassembled WGS sequence"/>
</dbReference>
<protein>
    <submittedName>
        <fullName evidence="2">Amidoligase family protein</fullName>
    </submittedName>
</protein>
<dbReference type="RefSeq" id="WP_210682783.1">
    <property type="nucleotide sequence ID" value="NZ_JAGMWN010000006.1"/>
</dbReference>
<evidence type="ECO:0000313" key="3">
    <source>
        <dbReference type="Proteomes" id="UP000672602"/>
    </source>
</evidence>
<sequence>MNTESDPAAYSAGDATERRIAGSEVLAPPRPDREDGAPRRCGVEIECIALDVRTAADLVEALFGGIREEDDPYRLRLRGARHGTFTVELDTQFAHPSPRWNRVEVTGEWLSGLVDLLRELDATTSQWIGQLSEDFVPMEIVSPPMAWSTLDELSPLFRSIREAGATGSDEGMLYALGLHLNPEAATLEADWIARVLRAYVMMSAWLRRSIDIDFTRRVLPFIDPFPRGYARRIVDPDYKPDMTTLIDDYLADNATRNRELDMLPIFAQIDGPRVRRAVKDDRVNARPAFHYRLPNTRFTGVGDGPVAEWNRWVLVERLAEDTDLMAEMAAAFLDHYDAILPADWGSEDWADKSERFVARLVA</sequence>
<comment type="caution">
    <text evidence="2">The sequence shown here is derived from an EMBL/GenBank/DDBJ whole genome shotgun (WGS) entry which is preliminary data.</text>
</comment>
<feature type="region of interest" description="Disordered" evidence="1">
    <location>
        <begin position="1"/>
        <end position="38"/>
    </location>
</feature>
<proteinExistence type="predicted"/>
<accession>A0A8J7S1M6</accession>
<dbReference type="Pfam" id="PF12224">
    <property type="entry name" value="Amidoligase_2"/>
    <property type="match status" value="1"/>
</dbReference>